<keyword evidence="3" id="KW-1185">Reference proteome</keyword>
<dbReference type="AlphaFoldDB" id="A0A285V7Z7"/>
<dbReference type="Proteomes" id="UP000219435">
    <property type="component" value="Unassembled WGS sequence"/>
</dbReference>
<name>A0A285V7Z7_9ACTN</name>
<gene>
    <name evidence="2" type="ORF">SAMN05660748_2806</name>
</gene>
<organism evidence="2 3">
    <name type="scientific">Blastococcus aggregatus</name>
    <dbReference type="NCBI Taxonomy" id="38502"/>
    <lineage>
        <taxon>Bacteria</taxon>
        <taxon>Bacillati</taxon>
        <taxon>Actinomycetota</taxon>
        <taxon>Actinomycetes</taxon>
        <taxon>Geodermatophilales</taxon>
        <taxon>Geodermatophilaceae</taxon>
        <taxon>Blastococcus</taxon>
    </lineage>
</organism>
<evidence type="ECO:0000256" key="1">
    <source>
        <dbReference type="SAM" id="MobiDB-lite"/>
    </source>
</evidence>
<reference evidence="3" key="1">
    <citation type="submission" date="2017-08" db="EMBL/GenBank/DDBJ databases">
        <authorList>
            <person name="Varghese N."/>
            <person name="Submissions S."/>
        </authorList>
    </citation>
    <scope>NUCLEOTIDE SEQUENCE [LARGE SCALE GENOMIC DNA]</scope>
    <source>
        <strain evidence="3">DSM 4725</strain>
    </source>
</reference>
<feature type="region of interest" description="Disordered" evidence="1">
    <location>
        <begin position="49"/>
        <end position="69"/>
    </location>
</feature>
<evidence type="ECO:0000313" key="2">
    <source>
        <dbReference type="EMBL" id="SOC50067.1"/>
    </source>
</evidence>
<dbReference type="EMBL" id="OBQI01000004">
    <property type="protein sequence ID" value="SOC50067.1"/>
    <property type="molecule type" value="Genomic_DNA"/>
</dbReference>
<accession>A0A285V7Z7</accession>
<proteinExistence type="predicted"/>
<sequence length="149" mass="15252">MRVAEHSSSARRGRVRTGWLVAATFALGAVTGGLAVSTIDDGAEVAAVAEPPTAARPSSERPPPAEGVVGRLDDACLRAVTAAEQVYAALEDAGSAIAALDARRLDEVLHEVRPLRDQLRAGTAACDVDVRRPDRAIGTGVPASPPAGP</sequence>
<evidence type="ECO:0000313" key="3">
    <source>
        <dbReference type="Proteomes" id="UP000219435"/>
    </source>
</evidence>
<protein>
    <submittedName>
        <fullName evidence="2">Uncharacterized protein</fullName>
    </submittedName>
</protein>